<name>A0A498RCG4_9FIRM</name>
<dbReference type="OrthoDB" id="1633927at2"/>
<protein>
    <recommendedName>
        <fullName evidence="3">DUF2935 domain-containing protein</fullName>
    </recommendedName>
</protein>
<proteinExistence type="predicted"/>
<evidence type="ECO:0000313" key="1">
    <source>
        <dbReference type="EMBL" id="VBB07783.1"/>
    </source>
</evidence>
<reference evidence="1 2" key="1">
    <citation type="submission" date="2018-06" db="EMBL/GenBank/DDBJ databases">
        <authorList>
            <person name="Strepis N."/>
        </authorList>
    </citation>
    <scope>NUCLEOTIDE SEQUENCE [LARGE SCALE GENOMIC DNA]</scope>
    <source>
        <strain evidence="1">LUCI</strain>
    </source>
</reference>
<dbReference type="AlphaFoldDB" id="A0A498RCG4"/>
<dbReference type="EMBL" id="UPPP01000080">
    <property type="protein sequence ID" value="VBB07783.1"/>
    <property type="molecule type" value="Genomic_DNA"/>
</dbReference>
<evidence type="ECO:0008006" key="3">
    <source>
        <dbReference type="Google" id="ProtNLM"/>
    </source>
</evidence>
<dbReference type="InterPro" id="IPR021328">
    <property type="entry name" value="CotB-like"/>
</dbReference>
<evidence type="ECO:0000313" key="2">
    <source>
        <dbReference type="Proteomes" id="UP000277811"/>
    </source>
</evidence>
<dbReference type="Pfam" id="PF11155">
    <property type="entry name" value="DUF2935"/>
    <property type="match status" value="2"/>
</dbReference>
<dbReference type="Proteomes" id="UP000277811">
    <property type="component" value="Unassembled WGS sequence"/>
</dbReference>
<dbReference type="Gene3D" id="1.20.1260.120">
    <property type="entry name" value="Protein of unknown function DUF2935"/>
    <property type="match status" value="1"/>
</dbReference>
<dbReference type="RefSeq" id="WP_122628710.1">
    <property type="nucleotide sequence ID" value="NZ_UPPP01000080.1"/>
</dbReference>
<gene>
    <name evidence="1" type="ORF">LUCI_3048</name>
</gene>
<dbReference type="SUPFAM" id="SSF158430">
    <property type="entry name" value="Bacillus cereus metalloprotein-like"/>
    <property type="match status" value="2"/>
</dbReference>
<accession>A0A498RCG4</accession>
<keyword evidence="2" id="KW-1185">Reference proteome</keyword>
<organism evidence="1 2">
    <name type="scientific">Lucifera butyrica</name>
    <dbReference type="NCBI Taxonomy" id="1351585"/>
    <lineage>
        <taxon>Bacteria</taxon>
        <taxon>Bacillati</taxon>
        <taxon>Bacillota</taxon>
        <taxon>Negativicutes</taxon>
        <taxon>Veillonellales</taxon>
        <taxon>Veillonellaceae</taxon>
        <taxon>Lucifera</taxon>
    </lineage>
</organism>
<sequence length="275" mass="31876">MDIFCPSVKPYECLNLCRVQFWLRIMKEHSLFMKLGFACKDAGLICEAEQFYGEFAAFEKEAQCIDCDEQFMAFVEKIIVAVKNLFAFKRHVLHLIVHCEIGGYNYPLLIDHLSREAMYFLKLLEKIQDGDMKHPVDSIVSDNVFWLRHMADHARFIAGLLDPSERDFVEKANDFAVQFEKLQLQARDLDSMLWHSAPDNNLVRFEKDVTKATAKLRDFKMAARDLIAACKIVSLIPPLLADHVLREAEYFLQVLETIQQDLMSIEESPIKVCDF</sequence>